<evidence type="ECO:0000259" key="8">
    <source>
        <dbReference type="PROSITE" id="PS51914"/>
    </source>
</evidence>
<dbReference type="EMBL" id="AWGH01000022">
    <property type="protein sequence ID" value="ODN89672.1"/>
    <property type="molecule type" value="Genomic_DNA"/>
</dbReference>
<dbReference type="InterPro" id="IPR009011">
    <property type="entry name" value="Man6P_isomerase_rcpt-bd_dom_sf"/>
</dbReference>
<evidence type="ECO:0000256" key="6">
    <source>
        <dbReference type="SAM" id="MobiDB-lite"/>
    </source>
</evidence>
<dbReference type="InterPro" id="IPR039794">
    <property type="entry name" value="Gtb1-like"/>
</dbReference>
<dbReference type="InterPro" id="IPR036055">
    <property type="entry name" value="LDL_receptor-like_sf"/>
</dbReference>
<dbReference type="Pfam" id="PF12999">
    <property type="entry name" value="PRKCSH-like"/>
    <property type="match status" value="1"/>
</dbReference>
<keyword evidence="3" id="KW-0256">Endoplasmic reticulum</keyword>
<dbReference type="Gene3D" id="4.10.400.10">
    <property type="entry name" value="Low-density Lipoprotein Receptor"/>
    <property type="match status" value="1"/>
</dbReference>
<evidence type="ECO:0000256" key="5">
    <source>
        <dbReference type="SAM" id="Coils"/>
    </source>
</evidence>
<name>A0A1E3IM59_9TREE</name>
<dbReference type="InterPro" id="IPR036607">
    <property type="entry name" value="PRKCSH"/>
</dbReference>
<protein>
    <recommendedName>
        <fullName evidence="1">Glucosidase 2 subunit beta</fullName>
    </recommendedName>
</protein>
<evidence type="ECO:0000256" key="2">
    <source>
        <dbReference type="ARBA" id="ARBA00022729"/>
    </source>
</evidence>
<keyword evidence="10" id="KW-1185">Reference proteome</keyword>
<dbReference type="Proteomes" id="UP000094819">
    <property type="component" value="Unassembled WGS sequence"/>
</dbReference>
<dbReference type="GO" id="GO:0017177">
    <property type="term" value="C:glucosidase II complex"/>
    <property type="evidence" value="ECO:0007669"/>
    <property type="project" value="TreeGrafter"/>
</dbReference>
<dbReference type="SUPFAM" id="SSF57424">
    <property type="entry name" value="LDL receptor-like module"/>
    <property type="match status" value="1"/>
</dbReference>
<dbReference type="GO" id="GO:0016301">
    <property type="term" value="F:kinase activity"/>
    <property type="evidence" value="ECO:0007669"/>
    <property type="project" value="UniProtKB-KW"/>
</dbReference>
<dbReference type="PANTHER" id="PTHR12630">
    <property type="entry name" value="N-LINKED OLIGOSACCHARIDE PROCESSING"/>
    <property type="match status" value="1"/>
</dbReference>
<dbReference type="Pfam" id="PF13015">
    <property type="entry name" value="PRKCSH_1"/>
    <property type="match status" value="1"/>
</dbReference>
<accession>A0A1E3IM59</accession>
<feature type="coiled-coil region" evidence="5">
    <location>
        <begin position="132"/>
        <end position="188"/>
    </location>
</feature>
<keyword evidence="9" id="KW-0808">Transferase</keyword>
<feature type="domain" description="MRH" evidence="8">
    <location>
        <begin position="414"/>
        <end position="551"/>
    </location>
</feature>
<reference evidence="9 10" key="1">
    <citation type="submission" date="2016-06" db="EMBL/GenBank/DDBJ databases">
        <title>Evolution of pathogenesis and genome organization in the Tremellales.</title>
        <authorList>
            <person name="Cuomo C."/>
            <person name="Litvintseva A."/>
            <person name="Heitman J."/>
            <person name="Chen Y."/>
            <person name="Sun S."/>
            <person name="Springer D."/>
            <person name="Dromer F."/>
            <person name="Young S."/>
            <person name="Zeng Q."/>
            <person name="Chapman S."/>
            <person name="Gujja S."/>
            <person name="Saif S."/>
            <person name="Birren B."/>
        </authorList>
    </citation>
    <scope>NUCLEOTIDE SEQUENCE [LARGE SCALE GENOMIC DNA]</scope>
    <source>
        <strain evidence="9 10">CBS 7118</strain>
    </source>
</reference>
<evidence type="ECO:0000313" key="10">
    <source>
        <dbReference type="Proteomes" id="UP000094819"/>
    </source>
</evidence>
<evidence type="ECO:0000313" key="9">
    <source>
        <dbReference type="EMBL" id="ODN89672.1"/>
    </source>
</evidence>
<dbReference type="AlphaFoldDB" id="A0A1E3IM59"/>
<evidence type="ECO:0000256" key="7">
    <source>
        <dbReference type="SAM" id="SignalP"/>
    </source>
</evidence>
<feature type="region of interest" description="Disordered" evidence="6">
    <location>
        <begin position="281"/>
        <end position="302"/>
    </location>
</feature>
<keyword evidence="5" id="KW-0175">Coiled coil</keyword>
<organism evidence="9 10">
    <name type="scientific">Cryptococcus wingfieldii CBS 7118</name>
    <dbReference type="NCBI Taxonomy" id="1295528"/>
    <lineage>
        <taxon>Eukaryota</taxon>
        <taxon>Fungi</taxon>
        <taxon>Dikarya</taxon>
        <taxon>Basidiomycota</taxon>
        <taxon>Agaricomycotina</taxon>
        <taxon>Tremellomycetes</taxon>
        <taxon>Tremellales</taxon>
        <taxon>Cryptococcaceae</taxon>
        <taxon>Cryptococcus</taxon>
    </lineage>
</organism>
<keyword evidence="4" id="KW-1015">Disulfide bond</keyword>
<dbReference type="GO" id="GO:0006491">
    <property type="term" value="P:N-glycan processing"/>
    <property type="evidence" value="ECO:0007669"/>
    <property type="project" value="TreeGrafter"/>
</dbReference>
<evidence type="ECO:0000256" key="3">
    <source>
        <dbReference type="ARBA" id="ARBA00022824"/>
    </source>
</evidence>
<keyword evidence="9" id="KW-0418">Kinase</keyword>
<dbReference type="PROSITE" id="PS51914">
    <property type="entry name" value="MRH"/>
    <property type="match status" value="1"/>
</dbReference>
<gene>
    <name evidence="9" type="ORF">L198_06362</name>
</gene>
<sequence>MNDRGTLALLSLLLLAPFSLAAEEQKVLVPSQIRGLNPSLYDKYEPTTSGLFHCLDGSRTIPSAAINDDYCDCPDGSDEPGTAACSVGFFWCKNEGHIPGNVLKSRVNDGLCEPDCCDGSDEWATGACPNRCEEVGKEYREAKSKVDKLRKTGSKIRNTYIKWAQGEKQRLQEELDEKRKAISAKEVEVTIARAALDKASAQSHEDLERKKQSPVYHSLLSHRSALTKLRTKTKTLETEIEALHSLLREMAKGYNPNYQDMAVKAAVVGYEELTGIKYREGESEEGEVKKEEKPEETQEEITEKELEDLDKIDLDGLLLSDTTGAAAEGDEDEEDGLLWKIDEYIPDNFYDSWQTIRDLVIEWSVRLGLAGKPKNKGNGVDGPQVAAAREKHRLLETELVKLQNGIRSNEDTLKNMELHYGVEAEWKKLDGTCVEQVIGDYTYELCFFGKATQKSNKDGSSNLLGQVFRASRKTQLTRHSKFDQWNVAASEGTLPYYSQQLYKNGAKCWNGPNRSVAVVLSCGTSNALLSVAEPEKCEYRFKISSPALCWPEQQPVVEREVKQESKDEL</sequence>
<feature type="chain" id="PRO_5009129905" description="Glucosidase 2 subunit beta" evidence="7">
    <location>
        <begin position="22"/>
        <end position="569"/>
    </location>
</feature>
<dbReference type="SUPFAM" id="SSF50911">
    <property type="entry name" value="Mannose 6-phosphate receptor domain"/>
    <property type="match status" value="1"/>
</dbReference>
<proteinExistence type="predicted"/>
<comment type="caution">
    <text evidence="9">The sequence shown here is derived from an EMBL/GenBank/DDBJ whole genome shotgun (WGS) entry which is preliminary data.</text>
</comment>
<evidence type="ECO:0000256" key="1">
    <source>
        <dbReference type="ARBA" id="ARBA00022387"/>
    </source>
</evidence>
<evidence type="ECO:0000256" key="4">
    <source>
        <dbReference type="ARBA" id="ARBA00023157"/>
    </source>
</evidence>
<dbReference type="PANTHER" id="PTHR12630:SF1">
    <property type="entry name" value="GLUCOSIDASE 2 SUBUNIT BETA"/>
    <property type="match status" value="1"/>
</dbReference>
<dbReference type="RefSeq" id="XP_019029581.1">
    <property type="nucleotide sequence ID" value="XM_019178425.1"/>
</dbReference>
<dbReference type="OrthoDB" id="28322at2759"/>
<dbReference type="InterPro" id="IPR028146">
    <property type="entry name" value="PRKCSH_N"/>
</dbReference>
<dbReference type="InterPro" id="IPR044865">
    <property type="entry name" value="MRH_dom"/>
</dbReference>
<feature type="signal peptide" evidence="7">
    <location>
        <begin position="1"/>
        <end position="21"/>
    </location>
</feature>
<keyword evidence="2 7" id="KW-0732">Signal</keyword>
<dbReference type="GeneID" id="30195574"/>
<dbReference type="Gene3D" id="2.70.130.10">
    <property type="entry name" value="Mannose-6-phosphate receptor binding domain"/>
    <property type="match status" value="1"/>
</dbReference>